<accession>A0AA47M4T5</accession>
<dbReference type="PANTHER" id="PTHR19432">
    <property type="entry name" value="SUGAR TRANSPORTER"/>
    <property type="match status" value="1"/>
</dbReference>
<feature type="transmembrane region" description="Helical" evidence="10">
    <location>
        <begin position="572"/>
        <end position="593"/>
    </location>
</feature>
<dbReference type="GO" id="GO:0016020">
    <property type="term" value="C:membrane"/>
    <property type="evidence" value="ECO:0007669"/>
    <property type="project" value="UniProtKB-SubCell"/>
</dbReference>
<feature type="transmembrane region" description="Helical" evidence="10">
    <location>
        <begin position="656"/>
        <end position="675"/>
    </location>
</feature>
<dbReference type="PANTHER" id="PTHR19432:SF7">
    <property type="entry name" value="SOLUTE CARRIER FAMILY 45 MEMBER 4"/>
    <property type="match status" value="1"/>
</dbReference>
<dbReference type="InterPro" id="IPR036259">
    <property type="entry name" value="MFS_trans_sf"/>
</dbReference>
<feature type="transmembrane region" description="Helical" evidence="10">
    <location>
        <begin position="622"/>
        <end position="644"/>
    </location>
</feature>
<evidence type="ECO:0000256" key="2">
    <source>
        <dbReference type="ARBA" id="ARBA00022448"/>
    </source>
</evidence>
<evidence type="ECO:0000256" key="5">
    <source>
        <dbReference type="ARBA" id="ARBA00022847"/>
    </source>
</evidence>
<feature type="transmembrane region" description="Helical" evidence="10">
    <location>
        <begin position="90"/>
        <end position="111"/>
    </location>
</feature>
<feature type="region of interest" description="Disordered" evidence="9">
    <location>
        <begin position="412"/>
        <end position="485"/>
    </location>
</feature>
<dbReference type="GO" id="GO:0008506">
    <property type="term" value="F:sucrose:proton symporter activity"/>
    <property type="evidence" value="ECO:0007669"/>
    <property type="project" value="TreeGrafter"/>
</dbReference>
<evidence type="ECO:0000313" key="12">
    <source>
        <dbReference type="Proteomes" id="UP001174136"/>
    </source>
</evidence>
<evidence type="ECO:0000256" key="1">
    <source>
        <dbReference type="ARBA" id="ARBA00004141"/>
    </source>
</evidence>
<evidence type="ECO:0000256" key="10">
    <source>
        <dbReference type="SAM" id="Phobius"/>
    </source>
</evidence>
<feature type="transmembrane region" description="Helical" evidence="10">
    <location>
        <begin position="123"/>
        <end position="149"/>
    </location>
</feature>
<comment type="caution">
    <text evidence="11">The sequence shown here is derived from an EMBL/GenBank/DDBJ whole genome shotgun (WGS) entry which is preliminary data.</text>
</comment>
<dbReference type="EMBL" id="JAOPHQ010005982">
    <property type="protein sequence ID" value="KAK0133532.1"/>
    <property type="molecule type" value="Genomic_DNA"/>
</dbReference>
<evidence type="ECO:0000256" key="6">
    <source>
        <dbReference type="ARBA" id="ARBA00022989"/>
    </source>
</evidence>
<dbReference type="Gene3D" id="1.20.1250.20">
    <property type="entry name" value="MFS general substrate transporter like domains"/>
    <property type="match status" value="1"/>
</dbReference>
<comment type="similarity">
    <text evidence="8">Belongs to the glycoside-pentoside-hexuronide (GPH) cation symporter transporter (TC 2.A.2) family.</text>
</comment>
<proteinExistence type="inferred from homology"/>
<evidence type="ECO:0000256" key="9">
    <source>
        <dbReference type="SAM" id="MobiDB-lite"/>
    </source>
</evidence>
<keyword evidence="12" id="KW-1185">Reference proteome</keyword>
<feature type="region of interest" description="Disordered" evidence="9">
    <location>
        <begin position="527"/>
        <end position="552"/>
    </location>
</feature>
<feature type="transmembrane region" description="Helical" evidence="10">
    <location>
        <begin position="155"/>
        <end position="174"/>
    </location>
</feature>
<evidence type="ECO:0000256" key="7">
    <source>
        <dbReference type="ARBA" id="ARBA00023136"/>
    </source>
</evidence>
<evidence type="ECO:0000256" key="3">
    <source>
        <dbReference type="ARBA" id="ARBA00022553"/>
    </source>
</evidence>
<feature type="transmembrane region" description="Helical" evidence="10">
    <location>
        <begin position="195"/>
        <end position="215"/>
    </location>
</feature>
<keyword evidence="5" id="KW-0769">Symport</keyword>
<evidence type="ECO:0000313" key="11">
    <source>
        <dbReference type="EMBL" id="KAK0133532.1"/>
    </source>
</evidence>
<dbReference type="FunFam" id="1.20.1250.20:FF:000069">
    <property type="entry name" value="Solute carrier family 45 member 4"/>
    <property type="match status" value="1"/>
</dbReference>
<dbReference type="SUPFAM" id="SSF103473">
    <property type="entry name" value="MFS general substrate transporter"/>
    <property type="match status" value="1"/>
</dbReference>
<dbReference type="AlphaFoldDB" id="A0AA47M4T5"/>
<keyword evidence="4 10" id="KW-0812">Transmembrane</keyword>
<sequence>MVPQRSILPLMEEEEEEVTMEAEVRSFPEKHKPMRVQEEDEGEARRERISVRRWLMHGAVMFGREFCYAMETALVTPVLLQIGLPEQYYSLTWFLSPVLGLIFTPVIGSASDRCTLSWGRRRPFVLALCVGTLLGVAMFLNGSLIGLAIGDTPGSQPIGIVFTVVGVVVLDFCADASEGPIRAYLLDVADTEEQDLALTIHAFSAGLGGAVGYMLGGLDWTGTLLGRVFKSQEQVLFVFAAVIFSFSVVLHLFSIPEQPHDPAHKLDPAGDEDSASQLSLRPNGHALPHIDIIMEEDSTHEDDKADAEEDNNMDFFSVERVRSKSDSVLAMPEATIKLDPDLHPDLHHFLPEANYLHHFLPEANYFLSETQGELDGAFLPSDVDGSATTAPSVCSPLLPCSTLPSNGKMVELQPVSHSGTRPSDNHPDNLNKKGQPKMVNGVKQGVSSSSHSHPANRLTPNKLGTRLLNTSNPPRPQPPTFYRQPSFTFSYYGRVGTQPLRNRRLHPGLHRPVTLSRSLNDLSMLQPHAQRRESQCSASSLSSDTSASEGDAEGGTTVRLLWLSMLKMPRQLWRLCVCHLLAWFSYLAMVVFYTDFMGQVIFQGDPTAPANSTELHNYNRGVQMGCWGLVVYAATAAVCSAILQKYLNNFDLSIKIIYVVGTLAFSVGTAVMAIFPNVYVSMVMISTMGIISMSISYCPYALLGQYHEIKEYINHSPENSRRGFGIDCAILSCQTLEGWVVECGGSRTAIILRFVEMVFDSQVYISQILAASALGAVVEAVGSVRVIPMVASGGSFLGFLAACFLVIYPEGGASSSEQSMVALQKKMDPGAERTNQGTANLKLTDSEEPSVSAVDYHSAV</sequence>
<feature type="transmembrane region" description="Helical" evidence="10">
    <location>
        <begin position="235"/>
        <end position="255"/>
    </location>
</feature>
<reference evidence="11" key="1">
    <citation type="journal article" date="2023" name="Front. Mar. Sci.">
        <title>A new Merluccius polli reference genome to investigate the effects of global change in West African waters.</title>
        <authorList>
            <person name="Mateo J.L."/>
            <person name="Blanco-Fernandez C."/>
            <person name="Garcia-Vazquez E."/>
            <person name="Machado-Schiaffino G."/>
        </authorList>
    </citation>
    <scope>NUCLEOTIDE SEQUENCE</scope>
    <source>
        <strain evidence="11">C29</strain>
        <tissue evidence="11">Fin</tissue>
    </source>
</reference>
<protein>
    <submittedName>
        <fullName evidence="11">Solute carrier family 45 member 4</fullName>
    </submittedName>
</protein>
<feature type="transmembrane region" description="Helical" evidence="10">
    <location>
        <begin position="787"/>
        <end position="808"/>
    </location>
</feature>
<evidence type="ECO:0000256" key="4">
    <source>
        <dbReference type="ARBA" id="ARBA00022692"/>
    </source>
</evidence>
<organism evidence="11 12">
    <name type="scientific">Merluccius polli</name>
    <name type="common">Benguela hake</name>
    <name type="synonym">Merluccius cadenati</name>
    <dbReference type="NCBI Taxonomy" id="89951"/>
    <lineage>
        <taxon>Eukaryota</taxon>
        <taxon>Metazoa</taxon>
        <taxon>Chordata</taxon>
        <taxon>Craniata</taxon>
        <taxon>Vertebrata</taxon>
        <taxon>Euteleostomi</taxon>
        <taxon>Actinopterygii</taxon>
        <taxon>Neopterygii</taxon>
        <taxon>Teleostei</taxon>
        <taxon>Neoteleostei</taxon>
        <taxon>Acanthomorphata</taxon>
        <taxon>Zeiogadaria</taxon>
        <taxon>Gadariae</taxon>
        <taxon>Gadiformes</taxon>
        <taxon>Gadoidei</taxon>
        <taxon>Merlucciidae</taxon>
        <taxon>Merluccius</taxon>
    </lineage>
</organism>
<feature type="compositionally biased region" description="Low complexity" evidence="9">
    <location>
        <begin position="535"/>
        <end position="548"/>
    </location>
</feature>
<keyword evidence="7 10" id="KW-0472">Membrane</keyword>
<feature type="transmembrane region" description="Helical" evidence="10">
    <location>
        <begin position="681"/>
        <end position="703"/>
    </location>
</feature>
<keyword evidence="6 10" id="KW-1133">Transmembrane helix</keyword>
<keyword evidence="3" id="KW-0597">Phosphoprotein</keyword>
<name>A0AA47M4T5_MERPO</name>
<keyword evidence="2" id="KW-0813">Transport</keyword>
<feature type="transmembrane region" description="Helical" evidence="10">
    <location>
        <begin position="763"/>
        <end position="781"/>
    </location>
</feature>
<gene>
    <name evidence="11" type="primary">Slc45a4</name>
    <name evidence="11" type="ORF">N1851_030952</name>
</gene>
<comment type="subcellular location">
    <subcellularLocation>
        <location evidence="1">Membrane</location>
        <topology evidence="1">Multi-pass membrane protein</topology>
    </subcellularLocation>
</comment>
<dbReference type="Proteomes" id="UP001174136">
    <property type="component" value="Unassembled WGS sequence"/>
</dbReference>
<dbReference type="InterPro" id="IPR011701">
    <property type="entry name" value="MFS"/>
</dbReference>
<evidence type="ECO:0000256" key="8">
    <source>
        <dbReference type="ARBA" id="ARBA00038193"/>
    </source>
</evidence>
<dbReference type="Pfam" id="PF07690">
    <property type="entry name" value="MFS_1"/>
    <property type="match status" value="1"/>
</dbReference>